<proteinExistence type="predicted"/>
<dbReference type="AlphaFoldDB" id="A0A0K1Q712"/>
<evidence type="ECO:0000256" key="1">
    <source>
        <dbReference type="SAM" id="MobiDB-lite"/>
    </source>
</evidence>
<feature type="compositionally biased region" description="Polar residues" evidence="1">
    <location>
        <begin position="23"/>
        <end position="42"/>
    </location>
</feature>
<protein>
    <submittedName>
        <fullName evidence="2">Uncharacterized protein</fullName>
    </submittedName>
</protein>
<organism evidence="2 3">
    <name type="scientific">Labilithrix luteola</name>
    <dbReference type="NCBI Taxonomy" id="1391654"/>
    <lineage>
        <taxon>Bacteria</taxon>
        <taxon>Pseudomonadati</taxon>
        <taxon>Myxococcota</taxon>
        <taxon>Polyangia</taxon>
        <taxon>Polyangiales</taxon>
        <taxon>Labilitrichaceae</taxon>
        <taxon>Labilithrix</taxon>
    </lineage>
</organism>
<accession>A0A0K1Q712</accession>
<dbReference type="KEGG" id="llu:AKJ09_08284"/>
<feature type="region of interest" description="Disordered" evidence="1">
    <location>
        <begin position="23"/>
        <end position="51"/>
    </location>
</feature>
<dbReference type="EMBL" id="CP012333">
    <property type="protein sequence ID" value="AKV01621.1"/>
    <property type="molecule type" value="Genomic_DNA"/>
</dbReference>
<sequence length="51" mass="5594">MIGLSPNSPRNSARLIAHFTPTFSHLSSSPCGPRSRVSTAESQELLDDRIR</sequence>
<reference evidence="2 3" key="1">
    <citation type="submission" date="2015-08" db="EMBL/GenBank/DDBJ databases">
        <authorList>
            <person name="Babu N.S."/>
            <person name="Beckwith C.J."/>
            <person name="Beseler K.G."/>
            <person name="Brison A."/>
            <person name="Carone J.V."/>
            <person name="Caskin T.P."/>
            <person name="Diamond M."/>
            <person name="Durham M.E."/>
            <person name="Foxe J.M."/>
            <person name="Go M."/>
            <person name="Henderson B.A."/>
            <person name="Jones I.B."/>
            <person name="McGettigan J.A."/>
            <person name="Micheletti S.J."/>
            <person name="Nasrallah M.E."/>
            <person name="Ortiz D."/>
            <person name="Piller C.R."/>
            <person name="Privatt S.R."/>
            <person name="Schneider S.L."/>
            <person name="Sharp S."/>
            <person name="Smith T.C."/>
            <person name="Stanton J.D."/>
            <person name="Ullery H.E."/>
            <person name="Wilson R.J."/>
            <person name="Serrano M.G."/>
            <person name="Buck G."/>
            <person name="Lee V."/>
            <person name="Wang Y."/>
            <person name="Carvalho R."/>
            <person name="Voegtly L."/>
            <person name="Shi R."/>
            <person name="Duckworth R."/>
            <person name="Johnson A."/>
            <person name="Loviza R."/>
            <person name="Walstead R."/>
            <person name="Shah Z."/>
            <person name="Kiflezghi M."/>
            <person name="Wade K."/>
            <person name="Ball S.L."/>
            <person name="Bradley K.W."/>
            <person name="Asai D.J."/>
            <person name="Bowman C.A."/>
            <person name="Russell D.A."/>
            <person name="Pope W.H."/>
            <person name="Jacobs-Sera D."/>
            <person name="Hendrix R.W."/>
            <person name="Hatfull G.F."/>
        </authorList>
    </citation>
    <scope>NUCLEOTIDE SEQUENCE [LARGE SCALE GENOMIC DNA]</scope>
    <source>
        <strain evidence="2 3">DSM 27648</strain>
    </source>
</reference>
<keyword evidence="3" id="KW-1185">Reference proteome</keyword>
<evidence type="ECO:0000313" key="3">
    <source>
        <dbReference type="Proteomes" id="UP000064967"/>
    </source>
</evidence>
<evidence type="ECO:0000313" key="2">
    <source>
        <dbReference type="EMBL" id="AKV01621.1"/>
    </source>
</evidence>
<gene>
    <name evidence="2" type="ORF">AKJ09_08284</name>
</gene>
<dbReference type="Proteomes" id="UP000064967">
    <property type="component" value="Chromosome"/>
</dbReference>
<name>A0A0K1Q712_9BACT</name>